<evidence type="ECO:0000313" key="4">
    <source>
        <dbReference type="EMBL" id="KAG5972723.1"/>
    </source>
</evidence>
<accession>A0A9P7SS93</accession>
<feature type="transmembrane region" description="Helical" evidence="3">
    <location>
        <begin position="53"/>
        <end position="77"/>
    </location>
</feature>
<evidence type="ECO:0000256" key="1">
    <source>
        <dbReference type="ARBA" id="ARBA00035112"/>
    </source>
</evidence>
<dbReference type="InterPro" id="IPR021765">
    <property type="entry name" value="UstYa-like"/>
</dbReference>
<reference evidence="4" key="1">
    <citation type="journal article" date="2020" name="bioRxiv">
        <title>Whole genome comparisons of ergot fungi reveals the divergence and evolution of species within the genus Claviceps are the result of varying mechanisms driving genome evolution and host range expansion.</title>
        <authorList>
            <person name="Wyka S.A."/>
            <person name="Mondo S.J."/>
            <person name="Liu M."/>
            <person name="Dettman J."/>
            <person name="Nalam V."/>
            <person name="Broders K.D."/>
        </authorList>
    </citation>
    <scope>NUCLEOTIDE SEQUENCE</scope>
    <source>
        <strain evidence="4">CCC 1102</strain>
    </source>
</reference>
<dbReference type="GO" id="GO:0043386">
    <property type="term" value="P:mycotoxin biosynthetic process"/>
    <property type="evidence" value="ECO:0007669"/>
    <property type="project" value="InterPro"/>
</dbReference>
<keyword evidence="3" id="KW-1133">Transmembrane helix</keyword>
<evidence type="ECO:0000256" key="3">
    <source>
        <dbReference type="SAM" id="Phobius"/>
    </source>
</evidence>
<evidence type="ECO:0000256" key="2">
    <source>
        <dbReference type="SAM" id="MobiDB-lite"/>
    </source>
</evidence>
<keyword evidence="3" id="KW-0472">Membrane</keyword>
<proteinExistence type="inferred from homology"/>
<keyword evidence="3" id="KW-0812">Transmembrane</keyword>
<feature type="compositionally biased region" description="Basic residues" evidence="2">
    <location>
        <begin position="1"/>
        <end position="13"/>
    </location>
</feature>
<name>A0A9P7SS93_9HYPO</name>
<evidence type="ECO:0000313" key="5">
    <source>
        <dbReference type="Proteomes" id="UP000784919"/>
    </source>
</evidence>
<sequence>MLHWKKAQPHIHNSKPEVPDLEEDKSNERDAFLDKGYLPNMDTPKCPPRRPRVLLTTAAFTLLNLALLFVSIALLFWTRNQRRALLRNESNSLLKAVDAYSPVYDQVHVPLIDLTINGSLLDREESIYRQAPSAEVDAAWDFITDQLPHAISSQDVLRLGKDPNKTAKWPSEWGFGSDAYIAELDIVHTVHCLNAVRRDVHWRHYFGDRYPDGKFPELHRTHTDHRIYIILQNLMCNANGDIVTNVWVEGQLHPFPDFNVNKKCRNYGTFIDWHRRTQITDMKRFLEMRKPHDHVPWKMSQKFHDLFQTGLKGGSKEEILN</sequence>
<feature type="compositionally biased region" description="Basic and acidic residues" evidence="2">
    <location>
        <begin position="14"/>
        <end position="25"/>
    </location>
</feature>
<evidence type="ECO:0008006" key="6">
    <source>
        <dbReference type="Google" id="ProtNLM"/>
    </source>
</evidence>
<dbReference type="OrthoDB" id="3687641at2759"/>
<feature type="region of interest" description="Disordered" evidence="2">
    <location>
        <begin position="1"/>
        <end position="25"/>
    </location>
</feature>
<dbReference type="AlphaFoldDB" id="A0A9P7SS93"/>
<dbReference type="Proteomes" id="UP000784919">
    <property type="component" value="Unassembled WGS sequence"/>
</dbReference>
<dbReference type="PANTHER" id="PTHR33365:SF14">
    <property type="entry name" value="TAT PATHWAY SIGNAL SEQUENCE"/>
    <property type="match status" value="1"/>
</dbReference>
<organism evidence="4 5">
    <name type="scientific">Claviceps arundinis</name>
    <dbReference type="NCBI Taxonomy" id="1623583"/>
    <lineage>
        <taxon>Eukaryota</taxon>
        <taxon>Fungi</taxon>
        <taxon>Dikarya</taxon>
        <taxon>Ascomycota</taxon>
        <taxon>Pezizomycotina</taxon>
        <taxon>Sordariomycetes</taxon>
        <taxon>Hypocreomycetidae</taxon>
        <taxon>Hypocreales</taxon>
        <taxon>Clavicipitaceae</taxon>
        <taxon>Claviceps</taxon>
    </lineage>
</organism>
<comment type="caution">
    <text evidence="4">The sequence shown here is derived from an EMBL/GenBank/DDBJ whole genome shotgun (WGS) entry which is preliminary data.</text>
</comment>
<comment type="similarity">
    <text evidence="1">Belongs to the ustYa family.</text>
</comment>
<dbReference type="EMBL" id="SRPS01000042">
    <property type="protein sequence ID" value="KAG5972723.1"/>
    <property type="molecule type" value="Genomic_DNA"/>
</dbReference>
<dbReference type="Pfam" id="PF11807">
    <property type="entry name" value="UstYa"/>
    <property type="match status" value="1"/>
</dbReference>
<protein>
    <recommendedName>
        <fullName evidence="6">Tat pathway signal sequence</fullName>
    </recommendedName>
</protein>
<gene>
    <name evidence="4" type="ORF">E4U56_005748</name>
</gene>
<dbReference type="PANTHER" id="PTHR33365">
    <property type="entry name" value="YALI0B05434P"/>
    <property type="match status" value="1"/>
</dbReference>